<dbReference type="InterPro" id="IPR050951">
    <property type="entry name" value="Retrovirus_Pol_polyprotein"/>
</dbReference>
<name>A0A4Y2X7E5_ARAVE</name>
<organism evidence="2 3">
    <name type="scientific">Araneus ventricosus</name>
    <name type="common">Orbweaver spider</name>
    <name type="synonym">Epeira ventricosa</name>
    <dbReference type="NCBI Taxonomy" id="182803"/>
    <lineage>
        <taxon>Eukaryota</taxon>
        <taxon>Metazoa</taxon>
        <taxon>Ecdysozoa</taxon>
        <taxon>Arthropoda</taxon>
        <taxon>Chelicerata</taxon>
        <taxon>Arachnida</taxon>
        <taxon>Araneae</taxon>
        <taxon>Araneomorphae</taxon>
        <taxon>Entelegynae</taxon>
        <taxon>Araneoidea</taxon>
        <taxon>Araneidae</taxon>
        <taxon>Araneus</taxon>
    </lineage>
</organism>
<dbReference type="GO" id="GO:0015074">
    <property type="term" value="P:DNA integration"/>
    <property type="evidence" value="ECO:0007669"/>
    <property type="project" value="InterPro"/>
</dbReference>
<dbReference type="PROSITE" id="PS50994">
    <property type="entry name" value="INTEGRASE"/>
    <property type="match status" value="1"/>
</dbReference>
<dbReference type="InterPro" id="IPR001584">
    <property type="entry name" value="Integrase_cat-core"/>
</dbReference>
<dbReference type="InterPro" id="IPR036397">
    <property type="entry name" value="RNaseH_sf"/>
</dbReference>
<comment type="caution">
    <text evidence="2">The sequence shown here is derived from an EMBL/GenBank/DDBJ whole genome shotgun (WGS) entry which is preliminary data.</text>
</comment>
<proteinExistence type="predicted"/>
<keyword evidence="3" id="KW-1185">Reference proteome</keyword>
<dbReference type="Gene3D" id="3.30.420.10">
    <property type="entry name" value="Ribonuclease H-like superfamily/Ribonuclease H"/>
    <property type="match status" value="1"/>
</dbReference>
<dbReference type="OrthoDB" id="6435711at2759"/>
<dbReference type="GO" id="GO:0003676">
    <property type="term" value="F:nucleic acid binding"/>
    <property type="evidence" value="ECO:0007669"/>
    <property type="project" value="InterPro"/>
</dbReference>
<dbReference type="SUPFAM" id="SSF53098">
    <property type="entry name" value="Ribonuclease H-like"/>
    <property type="match status" value="1"/>
</dbReference>
<evidence type="ECO:0000313" key="2">
    <source>
        <dbReference type="EMBL" id="GBO43882.1"/>
    </source>
</evidence>
<dbReference type="InterPro" id="IPR012337">
    <property type="entry name" value="RNaseH-like_sf"/>
</dbReference>
<evidence type="ECO:0000259" key="1">
    <source>
        <dbReference type="PROSITE" id="PS50994"/>
    </source>
</evidence>
<sequence>MSCIVCNFEYAKTCDPCQRAGKANDETKGPLTLVPIISEIFSKINFDACGPLPTTPNGNRYLITATCLDPKYPDAVHVPNIGSTSRIEAMIHIFSRMDFPREIQTDQGTSFMSNLVIEFAEKFGIKVNRSLIYYPQRNPAKRFHLTVKRLKNSMY</sequence>
<dbReference type="AlphaFoldDB" id="A0A4Y2X7E5"/>
<dbReference type="Proteomes" id="UP000499080">
    <property type="component" value="Unassembled WGS sequence"/>
</dbReference>
<reference evidence="2 3" key="1">
    <citation type="journal article" date="2019" name="Sci. Rep.">
        <title>Orb-weaving spider Araneus ventricosus genome elucidates the spidroin gene catalogue.</title>
        <authorList>
            <person name="Kono N."/>
            <person name="Nakamura H."/>
            <person name="Ohtoshi R."/>
            <person name="Moran D.A.P."/>
            <person name="Shinohara A."/>
            <person name="Yoshida Y."/>
            <person name="Fujiwara M."/>
            <person name="Mori M."/>
            <person name="Tomita M."/>
            <person name="Arakawa K."/>
        </authorList>
    </citation>
    <scope>NUCLEOTIDE SEQUENCE [LARGE SCALE GENOMIC DNA]</scope>
</reference>
<gene>
    <name evidence="2" type="ORF">AVEN_159813_1</name>
</gene>
<dbReference type="PANTHER" id="PTHR37984:SF15">
    <property type="entry name" value="INTEGRASE CATALYTIC DOMAIN-CONTAINING PROTEIN"/>
    <property type="match status" value="1"/>
</dbReference>
<dbReference type="PANTHER" id="PTHR37984">
    <property type="entry name" value="PROTEIN CBG26694"/>
    <property type="match status" value="1"/>
</dbReference>
<evidence type="ECO:0000313" key="3">
    <source>
        <dbReference type="Proteomes" id="UP000499080"/>
    </source>
</evidence>
<dbReference type="EMBL" id="BGPR01070448">
    <property type="protein sequence ID" value="GBO43882.1"/>
    <property type="molecule type" value="Genomic_DNA"/>
</dbReference>
<protein>
    <recommendedName>
        <fullName evidence="1">Integrase catalytic domain-containing protein</fullName>
    </recommendedName>
</protein>
<accession>A0A4Y2X7E5</accession>
<feature type="domain" description="Integrase catalytic" evidence="1">
    <location>
        <begin position="31"/>
        <end position="155"/>
    </location>
</feature>